<dbReference type="GO" id="GO:0008967">
    <property type="term" value="F:phosphoglycolate phosphatase activity"/>
    <property type="evidence" value="ECO:0007669"/>
    <property type="project" value="TreeGrafter"/>
</dbReference>
<dbReference type="GO" id="GO:0005829">
    <property type="term" value="C:cytosol"/>
    <property type="evidence" value="ECO:0007669"/>
    <property type="project" value="TreeGrafter"/>
</dbReference>
<keyword evidence="2" id="KW-0378">Hydrolase</keyword>
<evidence type="ECO:0000313" key="2">
    <source>
        <dbReference type="EMBL" id="RIJ45021.1"/>
    </source>
</evidence>
<dbReference type="NCBIfam" id="TIGR01509">
    <property type="entry name" value="HAD-SF-IA-v3"/>
    <property type="match status" value="1"/>
</dbReference>
<dbReference type="SFLD" id="SFLDS00003">
    <property type="entry name" value="Haloacid_Dehalogenase"/>
    <property type="match status" value="1"/>
</dbReference>
<dbReference type="InterPro" id="IPR041492">
    <property type="entry name" value="HAD_2"/>
</dbReference>
<dbReference type="EMBL" id="CP011043">
    <property type="protein sequence ID" value="AJW78704.1"/>
    <property type="molecule type" value="Genomic_DNA"/>
</dbReference>
<dbReference type="SFLD" id="SFLDG01135">
    <property type="entry name" value="C1.5.6:_HAD__Beta-PGM__Phospha"/>
    <property type="match status" value="1"/>
</dbReference>
<dbReference type="Pfam" id="PF13419">
    <property type="entry name" value="HAD_2"/>
    <property type="match status" value="1"/>
</dbReference>
<dbReference type="InterPro" id="IPR050155">
    <property type="entry name" value="HAD-like_hydrolase_sf"/>
</dbReference>
<dbReference type="EMBL" id="QWEA01000005">
    <property type="protein sequence ID" value="RIJ45021.1"/>
    <property type="molecule type" value="Genomic_DNA"/>
</dbReference>
<dbReference type="InterPro" id="IPR006439">
    <property type="entry name" value="HAD-SF_hydro_IA"/>
</dbReference>
<dbReference type="Proteomes" id="UP000032604">
    <property type="component" value="Chromosome"/>
</dbReference>
<dbReference type="PANTHER" id="PTHR43434:SF1">
    <property type="entry name" value="PHOSPHOGLYCOLATE PHOSPHATASE"/>
    <property type="match status" value="1"/>
</dbReference>
<name>A0A0D5CHF1_9MICO</name>
<sequence>MKSLNAALFDLDGTLLDTPPAIAAALKSAVAEVTGENVALQDVVQLVGRPLPILCGRLVGRHEDDPMTLAVVRAYQHRYRQDIVPSAQQLIFPGVLDGLDALRAEGLSFAIVTSKAHHAAESILDAAGLLDRFDVVIGADDVKNPKPAGDAGLKALDMLSVTPEAAIVVGDTADDIRMAGAVPMRSIGVTYGSTMKEAMTALRPTLVVEDFPSAVSAIRHVMLSREEMLS</sequence>
<dbReference type="RefSeq" id="WP_045527499.1">
    <property type="nucleotide sequence ID" value="NZ_CP011043.1"/>
</dbReference>
<protein>
    <submittedName>
        <fullName evidence="2">HAD family hydrolase</fullName>
    </submittedName>
</protein>
<dbReference type="AlphaFoldDB" id="A0A0D5CHF1"/>
<dbReference type="InterPro" id="IPR036412">
    <property type="entry name" value="HAD-like_sf"/>
</dbReference>
<evidence type="ECO:0000313" key="1">
    <source>
        <dbReference type="EMBL" id="AJW78704.1"/>
    </source>
</evidence>
<reference evidence="2 4" key="2">
    <citation type="submission" date="2018-08" db="EMBL/GenBank/DDBJ databases">
        <title>Genome Sequence of Clavibacter michiganensis Subspecies type strains, and the Atypical Peach-Colored Strains Isolated from Tomato.</title>
        <authorList>
            <person name="Osdaghi E."/>
            <person name="Portier P."/>
            <person name="Briand M."/>
            <person name="Jacques M.-A."/>
        </authorList>
    </citation>
    <scope>NUCLEOTIDE SEQUENCE [LARGE SCALE GENOMIC DNA]</scope>
    <source>
        <strain evidence="2 4">CFBP 6488</strain>
    </source>
</reference>
<dbReference type="KEGG" id="cmh:VO01_05785"/>
<dbReference type="InterPro" id="IPR023198">
    <property type="entry name" value="PGP-like_dom2"/>
</dbReference>
<dbReference type="PANTHER" id="PTHR43434">
    <property type="entry name" value="PHOSPHOGLYCOLATE PHOSPHATASE"/>
    <property type="match status" value="1"/>
</dbReference>
<reference evidence="1 3" key="1">
    <citation type="journal article" date="2015" name="Genome Announc.">
        <title>Complete Genome Sequence of Clavibacter michiganensis subsp. insidiosus R1-1 Using PacBio Single-Molecule Real-Time Technology.</title>
        <authorList>
            <person name="Lu Y."/>
            <person name="Samac D.A."/>
            <person name="Glazebrook J."/>
            <person name="Ishimaru C.A."/>
        </authorList>
    </citation>
    <scope>NUCLEOTIDE SEQUENCE [LARGE SCALE GENOMIC DNA]</scope>
    <source>
        <strain evidence="1 3">R1-1</strain>
    </source>
</reference>
<dbReference type="PATRIC" id="fig|33014.5.peg.1203"/>
<dbReference type="Gene3D" id="1.10.150.240">
    <property type="entry name" value="Putative phosphatase, domain 2"/>
    <property type="match status" value="1"/>
</dbReference>
<dbReference type="Proteomes" id="UP000266634">
    <property type="component" value="Unassembled WGS sequence"/>
</dbReference>
<dbReference type="OrthoDB" id="9776368at2"/>
<dbReference type="SFLD" id="SFLDG01129">
    <property type="entry name" value="C1.5:_HAD__Beta-PGM__Phosphata"/>
    <property type="match status" value="1"/>
</dbReference>
<dbReference type="Gene3D" id="3.40.50.1000">
    <property type="entry name" value="HAD superfamily/HAD-like"/>
    <property type="match status" value="1"/>
</dbReference>
<dbReference type="HOGENOM" id="CLU_045011_19_2_11"/>
<evidence type="ECO:0000313" key="3">
    <source>
        <dbReference type="Proteomes" id="UP000032604"/>
    </source>
</evidence>
<dbReference type="GO" id="GO:0006281">
    <property type="term" value="P:DNA repair"/>
    <property type="evidence" value="ECO:0007669"/>
    <property type="project" value="TreeGrafter"/>
</dbReference>
<gene>
    <name evidence="2" type="ORF">DZF93_00575</name>
    <name evidence="1" type="ORF">VO01_05785</name>
</gene>
<organism evidence="1 3">
    <name type="scientific">Clavibacter michiganensis subsp. insidiosus</name>
    <dbReference type="NCBI Taxonomy" id="33014"/>
    <lineage>
        <taxon>Bacteria</taxon>
        <taxon>Bacillati</taxon>
        <taxon>Actinomycetota</taxon>
        <taxon>Actinomycetes</taxon>
        <taxon>Micrococcales</taxon>
        <taxon>Microbacteriaceae</taxon>
        <taxon>Clavibacter</taxon>
    </lineage>
</organism>
<dbReference type="SUPFAM" id="SSF56784">
    <property type="entry name" value="HAD-like"/>
    <property type="match status" value="1"/>
</dbReference>
<dbReference type="InterPro" id="IPR023214">
    <property type="entry name" value="HAD_sf"/>
</dbReference>
<proteinExistence type="predicted"/>
<accession>A0A0D5CHF1</accession>
<dbReference type="PRINTS" id="PR00413">
    <property type="entry name" value="HADHALOGNASE"/>
</dbReference>
<evidence type="ECO:0000313" key="4">
    <source>
        <dbReference type="Proteomes" id="UP000266634"/>
    </source>
</evidence>